<dbReference type="GO" id="GO:0080032">
    <property type="term" value="F:methyl jasmonate esterase activity"/>
    <property type="evidence" value="ECO:0007669"/>
    <property type="project" value="TreeGrafter"/>
</dbReference>
<dbReference type="GO" id="GO:0009694">
    <property type="term" value="P:jasmonic acid metabolic process"/>
    <property type="evidence" value="ECO:0007669"/>
    <property type="project" value="TreeGrafter"/>
</dbReference>
<accession>A0A6M4GEW4</accession>
<dbReference type="EMBL" id="CP053022">
    <property type="protein sequence ID" value="QJR05705.1"/>
    <property type="molecule type" value="Genomic_DNA"/>
</dbReference>
<dbReference type="PANTHER" id="PTHR10992:SF872">
    <property type="entry name" value="METHYLESTERASE 11, CHLOROPLASTIC-RELATED"/>
    <property type="match status" value="1"/>
</dbReference>
<sequence>MATFLLISGAWHASWCWERIAPLLRTSGHKVVAPDLLGMGPDPTPVSTVTLADWADQVAQLVREQDEPVILVGHSRGGIVISEVGERVPEHIDRLVYLSAFMLADGVSVAQASSRVPHTHQADVMERRPDNTTVIRQEAVGSTFYNTTPSEWVARAEAQVSAEPLSGLVTPVHVTEKRYGKIPRAYIECTEDRAVPLELQRAFQADLPCNSVITLETDHSPFYSAPELLVSALEGLVAPT</sequence>
<dbReference type="InterPro" id="IPR000073">
    <property type="entry name" value="AB_hydrolase_1"/>
</dbReference>
<dbReference type="GO" id="GO:0009696">
    <property type="term" value="P:salicylic acid metabolic process"/>
    <property type="evidence" value="ECO:0007669"/>
    <property type="project" value="TreeGrafter"/>
</dbReference>
<dbReference type="PRINTS" id="PR00111">
    <property type="entry name" value="ABHYDROLASE"/>
</dbReference>
<dbReference type="AlphaFoldDB" id="A0A6M4GEW4"/>
<dbReference type="PANTHER" id="PTHR10992">
    <property type="entry name" value="METHYLESTERASE FAMILY MEMBER"/>
    <property type="match status" value="1"/>
</dbReference>
<keyword evidence="2" id="KW-0614">Plasmid</keyword>
<dbReference type="InterPro" id="IPR045889">
    <property type="entry name" value="MES/HNL"/>
</dbReference>
<dbReference type="Pfam" id="PF12697">
    <property type="entry name" value="Abhydrolase_6"/>
    <property type="match status" value="1"/>
</dbReference>
<organism evidence="2 3">
    <name type="scientific">Sphingobium yanoikuyae</name>
    <name type="common">Sphingomonas yanoikuyae</name>
    <dbReference type="NCBI Taxonomy" id="13690"/>
    <lineage>
        <taxon>Bacteria</taxon>
        <taxon>Pseudomonadati</taxon>
        <taxon>Pseudomonadota</taxon>
        <taxon>Alphaproteobacteria</taxon>
        <taxon>Sphingomonadales</taxon>
        <taxon>Sphingomonadaceae</taxon>
        <taxon>Sphingobium</taxon>
    </lineage>
</organism>
<name>A0A6M4GEW4_SPHYA</name>
<dbReference type="RefSeq" id="WP_169863465.1">
    <property type="nucleotide sequence ID" value="NZ_CP053022.1"/>
</dbReference>
<dbReference type="InterPro" id="IPR029058">
    <property type="entry name" value="AB_hydrolase_fold"/>
</dbReference>
<dbReference type="SUPFAM" id="SSF53474">
    <property type="entry name" value="alpha/beta-Hydrolases"/>
    <property type="match status" value="1"/>
</dbReference>
<geneLocation type="plasmid" evidence="3">
    <name>p-a-sy</name>
</geneLocation>
<evidence type="ECO:0000313" key="3">
    <source>
        <dbReference type="Proteomes" id="UP000502611"/>
    </source>
</evidence>
<gene>
    <name evidence="2" type="ORF">HH800_25940</name>
</gene>
<proteinExistence type="predicted"/>
<protein>
    <submittedName>
        <fullName evidence="2">Alpha/beta fold hydrolase</fullName>
    </submittedName>
</protein>
<evidence type="ECO:0000259" key="1">
    <source>
        <dbReference type="Pfam" id="PF12697"/>
    </source>
</evidence>
<feature type="domain" description="AB hydrolase-1" evidence="1">
    <location>
        <begin position="5"/>
        <end position="231"/>
    </location>
</feature>
<dbReference type="GO" id="GO:0080030">
    <property type="term" value="F:methyl indole-3-acetate esterase activity"/>
    <property type="evidence" value="ECO:0007669"/>
    <property type="project" value="TreeGrafter"/>
</dbReference>
<dbReference type="Gene3D" id="3.40.50.1820">
    <property type="entry name" value="alpha/beta hydrolase"/>
    <property type="match status" value="1"/>
</dbReference>
<dbReference type="Proteomes" id="UP000502611">
    <property type="component" value="Plasmid p-A-Sy"/>
</dbReference>
<dbReference type="GO" id="GO:0080031">
    <property type="term" value="F:methyl salicylate esterase activity"/>
    <property type="evidence" value="ECO:0007669"/>
    <property type="project" value="TreeGrafter"/>
</dbReference>
<keyword evidence="2" id="KW-0378">Hydrolase</keyword>
<evidence type="ECO:0000313" key="2">
    <source>
        <dbReference type="EMBL" id="QJR05705.1"/>
    </source>
</evidence>
<reference evidence="2 3" key="1">
    <citation type="submission" date="2020-04" db="EMBL/GenBank/DDBJ databases">
        <title>The Whole Genome Analysis of High salt-tolerant Sphingobium yanoikuyae YC-XJ2 with Aryl organophosphorus flame retardants (aryl-OPFRs)-degrading capacity and characteristics of Related phosphotriesterase.</title>
        <authorList>
            <person name="Li X."/>
        </authorList>
    </citation>
    <scope>NUCLEOTIDE SEQUENCE [LARGE SCALE GENOMIC DNA]</scope>
    <source>
        <strain evidence="2 3">YC-XJ2</strain>
        <plasmid evidence="3">p-a-sy</plasmid>
    </source>
</reference>